<proteinExistence type="predicted"/>
<evidence type="ECO:0000259" key="3">
    <source>
        <dbReference type="Pfam" id="PF00535"/>
    </source>
</evidence>
<reference evidence="4 5" key="1">
    <citation type="submission" date="2012-06" db="EMBL/GenBank/DDBJ databases">
        <title>Draft genome sequence of Lactobacillus gigeriorum CRBIP 24.85T, isolated from chicken crop.</title>
        <authorList>
            <person name="Cousin S."/>
            <person name="Ma L."/>
            <person name="Creno S."/>
            <person name="Clermont D."/>
            <person name="Loux V."/>
            <person name="Bizet C."/>
            <person name="Bouchier C."/>
        </authorList>
    </citation>
    <scope>NUCLEOTIDE SEQUENCE [LARGE SCALE GENOMIC DNA]</scope>
    <source>
        <strain evidence="5">CRBIP 24.85T</strain>
    </source>
</reference>
<dbReference type="PANTHER" id="PTHR22916:SF51">
    <property type="entry name" value="GLYCOSYLTRANSFERASE EPSH-RELATED"/>
    <property type="match status" value="1"/>
</dbReference>
<dbReference type="InterPro" id="IPR029044">
    <property type="entry name" value="Nucleotide-diphossugar_trans"/>
</dbReference>
<evidence type="ECO:0000256" key="1">
    <source>
        <dbReference type="ARBA" id="ARBA00022676"/>
    </source>
</evidence>
<evidence type="ECO:0000313" key="4">
    <source>
        <dbReference type="EMBL" id="CCI86925.1"/>
    </source>
</evidence>
<evidence type="ECO:0000313" key="5">
    <source>
        <dbReference type="Proteomes" id="UP000009326"/>
    </source>
</evidence>
<dbReference type="STRING" id="1423751.FC38_GL000476"/>
<dbReference type="EC" id="2.4.1.-" evidence="4"/>
<dbReference type="AlphaFoldDB" id="I7K0L3"/>
<dbReference type="CDD" id="cd00761">
    <property type="entry name" value="Glyco_tranf_GTA_type"/>
    <property type="match status" value="1"/>
</dbReference>
<keyword evidence="1 4" id="KW-0328">Glycosyltransferase</keyword>
<dbReference type="SUPFAM" id="SSF53448">
    <property type="entry name" value="Nucleotide-diphospho-sugar transferases"/>
    <property type="match status" value="1"/>
</dbReference>
<keyword evidence="2 4" id="KW-0808">Transferase</keyword>
<dbReference type="GO" id="GO:0016757">
    <property type="term" value="F:glycosyltransferase activity"/>
    <property type="evidence" value="ECO:0007669"/>
    <property type="project" value="UniProtKB-KW"/>
</dbReference>
<dbReference type="PANTHER" id="PTHR22916">
    <property type="entry name" value="GLYCOSYLTRANSFERASE"/>
    <property type="match status" value="1"/>
</dbReference>
<dbReference type="InterPro" id="IPR001173">
    <property type="entry name" value="Glyco_trans_2-like"/>
</dbReference>
<feature type="domain" description="Glycosyltransferase 2-like" evidence="3">
    <location>
        <begin position="12"/>
        <end position="117"/>
    </location>
</feature>
<gene>
    <name evidence="4" type="ORF">BN52_00115</name>
</gene>
<sequence length="344" mass="40253">MTRTKFVEKLLSIIVPAYNSEAYLERCVNSLIVAGNRVEIILVDDGSLDRTPEIIDEYHERFPEIVKVIHEENSGHGGAINNGLKIATGKYIKVCDSDDWLDFAGLKRLLDFIEVQNENDTELDMILTNYLYDKVNSRHNKLIHFPALPKNKIFGWKQVKLVLGQYFMMHSVTYRRTLLVDEAKLQLPTNVSYDDNIYVFEPLIYVKKMYYLDVNLYHYFIGRDDQSVNEDVMLRKIDQQLMINKRMIKFYADNIDPKTALGKYMCFYLEIITAISSIILIRGKKEQYLDLKRNLWQYLKRKDEPLYHKLKHRPLGMTVNLPGHSGRIVASGFYRLAKAIYGFN</sequence>
<dbReference type="Pfam" id="PF00535">
    <property type="entry name" value="Glycos_transf_2"/>
    <property type="match status" value="1"/>
</dbReference>
<dbReference type="RefSeq" id="WP_008473010.1">
    <property type="nucleotide sequence ID" value="NZ_CAKC01000043.1"/>
</dbReference>
<organism evidence="4 5">
    <name type="scientific">Lactobacillus gigeriorum DSM 23908 = CRBIP 24.85</name>
    <dbReference type="NCBI Taxonomy" id="1423751"/>
    <lineage>
        <taxon>Bacteria</taxon>
        <taxon>Bacillati</taxon>
        <taxon>Bacillota</taxon>
        <taxon>Bacilli</taxon>
        <taxon>Lactobacillales</taxon>
        <taxon>Lactobacillaceae</taxon>
        <taxon>Lactobacillus</taxon>
    </lineage>
</organism>
<evidence type="ECO:0000256" key="2">
    <source>
        <dbReference type="ARBA" id="ARBA00022679"/>
    </source>
</evidence>
<protein>
    <submittedName>
        <fullName evidence="4">Glycosyltransferase</fullName>
        <ecNumber evidence="4">2.4.1.-</ecNumber>
    </submittedName>
</protein>
<dbReference type="EMBL" id="CAKC01000043">
    <property type="protein sequence ID" value="CCI86925.1"/>
    <property type="molecule type" value="Genomic_DNA"/>
</dbReference>
<dbReference type="Proteomes" id="UP000009326">
    <property type="component" value="Unassembled WGS sequence"/>
</dbReference>
<comment type="caution">
    <text evidence="4">The sequence shown here is derived from an EMBL/GenBank/DDBJ whole genome shotgun (WGS) entry which is preliminary data.</text>
</comment>
<dbReference type="Gene3D" id="3.90.550.10">
    <property type="entry name" value="Spore Coat Polysaccharide Biosynthesis Protein SpsA, Chain A"/>
    <property type="match status" value="1"/>
</dbReference>
<accession>I7K0L3</accession>
<name>I7K0L3_9LACO</name>